<feature type="compositionally biased region" description="Basic and acidic residues" evidence="6">
    <location>
        <begin position="11"/>
        <end position="21"/>
    </location>
</feature>
<dbReference type="NCBIfam" id="NF010683">
    <property type="entry name" value="PRK14083.1"/>
    <property type="match status" value="1"/>
</dbReference>
<feature type="region of interest" description="Disordered" evidence="6">
    <location>
        <begin position="1"/>
        <end position="32"/>
    </location>
</feature>
<dbReference type="SUPFAM" id="SSF54211">
    <property type="entry name" value="Ribosomal protein S5 domain 2-like"/>
    <property type="match status" value="1"/>
</dbReference>
<evidence type="ECO:0000313" key="8">
    <source>
        <dbReference type="Proteomes" id="UP000032702"/>
    </source>
</evidence>
<evidence type="ECO:0000256" key="3">
    <source>
        <dbReference type="ARBA" id="ARBA00022840"/>
    </source>
</evidence>
<keyword evidence="2 5" id="KW-0547">Nucleotide-binding</keyword>
<evidence type="ECO:0000256" key="6">
    <source>
        <dbReference type="SAM" id="MobiDB-lite"/>
    </source>
</evidence>
<dbReference type="Gene3D" id="3.30.230.80">
    <property type="match status" value="1"/>
</dbReference>
<dbReference type="Pfam" id="PF13589">
    <property type="entry name" value="HATPase_c_3"/>
    <property type="match status" value="1"/>
</dbReference>
<dbReference type="InterPro" id="IPR020575">
    <property type="entry name" value="Hsp90_N"/>
</dbReference>
<dbReference type="SUPFAM" id="SSF55874">
    <property type="entry name" value="ATPase domain of HSP90 chaperone/DNA topoisomerase II/histidine kinase"/>
    <property type="match status" value="1"/>
</dbReference>
<dbReference type="AlphaFoldDB" id="Q08Y08"/>
<dbReference type="PANTHER" id="PTHR11528">
    <property type="entry name" value="HEAT SHOCK PROTEIN 90 FAMILY MEMBER"/>
    <property type="match status" value="1"/>
</dbReference>
<organism evidence="7 8">
    <name type="scientific">Stigmatella aurantiaca (strain DW4/3-1)</name>
    <dbReference type="NCBI Taxonomy" id="378806"/>
    <lineage>
        <taxon>Bacteria</taxon>
        <taxon>Pseudomonadati</taxon>
        <taxon>Myxococcota</taxon>
        <taxon>Myxococcia</taxon>
        <taxon>Myxococcales</taxon>
        <taxon>Cystobacterineae</taxon>
        <taxon>Archangiaceae</taxon>
        <taxon>Stigmatella</taxon>
    </lineage>
</organism>
<name>Q08Y08_STIAD</name>
<dbReference type="InterPro" id="IPR001404">
    <property type="entry name" value="Hsp90_fam"/>
</dbReference>
<feature type="binding site" evidence="5">
    <location>
        <position position="78"/>
    </location>
    <ligand>
        <name>ATP</name>
        <dbReference type="ChEBI" id="CHEBI:30616"/>
    </ligand>
</feature>
<feature type="binding site" evidence="5">
    <location>
        <position position="116"/>
    </location>
    <ligand>
        <name>ATP</name>
        <dbReference type="ChEBI" id="CHEBI:30616"/>
    </ligand>
</feature>
<comment type="similarity">
    <text evidence="1">Belongs to the heat shock protein 90 family.</text>
</comment>
<dbReference type="GO" id="GO:0140662">
    <property type="term" value="F:ATP-dependent protein folding chaperone"/>
    <property type="evidence" value="ECO:0007669"/>
    <property type="project" value="InterPro"/>
</dbReference>
<keyword evidence="4" id="KW-0143">Chaperone</keyword>
<proteinExistence type="inferred from homology"/>
<dbReference type="PIRSF" id="PIRSF002583">
    <property type="entry name" value="Hsp90"/>
    <property type="match status" value="1"/>
</dbReference>
<feature type="binding site" evidence="5">
    <location>
        <position position="74"/>
    </location>
    <ligand>
        <name>ATP</name>
        <dbReference type="ChEBI" id="CHEBI:30616"/>
    </ligand>
</feature>
<evidence type="ECO:0000256" key="2">
    <source>
        <dbReference type="ARBA" id="ARBA00022741"/>
    </source>
</evidence>
<evidence type="ECO:0000313" key="7">
    <source>
        <dbReference type="EMBL" id="EAU65385.1"/>
    </source>
</evidence>
<protein>
    <submittedName>
        <fullName evidence="7">HtpG</fullName>
    </submittedName>
</protein>
<dbReference type="Proteomes" id="UP000032702">
    <property type="component" value="Unassembled WGS sequence"/>
</dbReference>
<dbReference type="GO" id="GO:0005524">
    <property type="term" value="F:ATP binding"/>
    <property type="evidence" value="ECO:0007669"/>
    <property type="project" value="UniProtKB-KW"/>
</dbReference>
<evidence type="ECO:0000256" key="1">
    <source>
        <dbReference type="ARBA" id="ARBA00008239"/>
    </source>
</evidence>
<accession>Q08Y08</accession>
<evidence type="ECO:0000256" key="5">
    <source>
        <dbReference type="PIRSR" id="PIRSR002583-1"/>
    </source>
</evidence>
<feature type="binding site" evidence="5">
    <location>
        <position position="205"/>
    </location>
    <ligand>
        <name>ATP</name>
        <dbReference type="ChEBI" id="CHEBI:30616"/>
    </ligand>
</feature>
<dbReference type="GO" id="GO:0051082">
    <property type="term" value="F:unfolded protein binding"/>
    <property type="evidence" value="ECO:0007669"/>
    <property type="project" value="InterPro"/>
</dbReference>
<dbReference type="PRINTS" id="PR00775">
    <property type="entry name" value="HEATSHOCK90"/>
</dbReference>
<dbReference type="Pfam" id="PF00183">
    <property type="entry name" value="HSP90"/>
    <property type="match status" value="1"/>
</dbReference>
<dbReference type="EMBL" id="AAMD01000084">
    <property type="protein sequence ID" value="EAU65385.1"/>
    <property type="molecule type" value="Genomic_DNA"/>
</dbReference>
<dbReference type="Gene3D" id="3.30.565.10">
    <property type="entry name" value="Histidine kinase-like ATPase, C-terminal domain"/>
    <property type="match status" value="1"/>
</dbReference>
<reference evidence="7 8" key="1">
    <citation type="submission" date="2006-04" db="EMBL/GenBank/DDBJ databases">
        <authorList>
            <person name="Nierman W.C."/>
        </authorList>
    </citation>
    <scope>NUCLEOTIDE SEQUENCE [LARGE SCALE GENOMIC DNA]</scope>
    <source>
        <strain evidence="7 8">DW4/3-1</strain>
    </source>
</reference>
<dbReference type="GO" id="GO:0016887">
    <property type="term" value="F:ATP hydrolysis activity"/>
    <property type="evidence" value="ECO:0007669"/>
    <property type="project" value="InterPro"/>
</dbReference>
<evidence type="ECO:0000256" key="4">
    <source>
        <dbReference type="ARBA" id="ARBA00023186"/>
    </source>
</evidence>
<keyword evidence="3 5" id="KW-0067">ATP-binding</keyword>
<dbReference type="InterPro" id="IPR036890">
    <property type="entry name" value="HATPase_C_sf"/>
</dbReference>
<dbReference type="PATRIC" id="fig|378806.16.peg.4403"/>
<comment type="caution">
    <text evidence="7">The sequence shown here is derived from an EMBL/GenBank/DDBJ whole genome shotgun (WGS) entry which is preliminary data.</text>
</comment>
<sequence length="656" mass="73219">MTTSSIGECGLDNRARAEPRRRSLSYPPPSRPWQGKGCATLWASVDHRFQINLRGVIDLLSHHLYSSPDVYIRELLQNATDAIRARQHLEPGHEGSIRIELIEKQDGGPPTLLFSDDGIGLTEEEIHRFLATIGESSKREVLAERRGDFIGQFGIGLLSCFMVCDEVLVVTRSAQGGSPTMEWRGRHDGIYTVRPSGHPLERPGTQVFLVARPDAASLFTPQRVRELALHYGGLLPFPIHLTAGGYSGRINTEGAPWRRTYGSASERRAALLAYGRDVFGMTFIDCIPLKSEAGDVEGVAFVLPFSPHYNAKQKHRVYLKNMLLSESAENLLPEWAFFVKCVVNANDLRPTASRESFYENDTLTRARTALGQALRRYLVELAKDDPRALQGLIQLHALSMKALALDDDDFYRLIIGWLPFETSLGAMTLADYRQTSSQVRYVSSLDEFRQVSRVAAAQGLCVLNAAYVYDTDLLEKLPRVFQDAQVERFSASDLPQSFDELTLDEREAVFPLRKRAEEVLQPFGCGVVVKKFRPKEVPTLYSSDTGNAFRRDAERAREESDDLYASMLEGVVSGASGNEQPLLTFNFHNPVVRRLAAVTDPHLIKLSVEMLYVQALLLGHRPLNAREMLLLNQGLLGLIASRLEGGEEPPDRGGMH</sequence>
<dbReference type="InterPro" id="IPR020568">
    <property type="entry name" value="Ribosomal_Su5_D2-typ_SF"/>
</dbReference>
<gene>
    <name evidence="7" type="ORF">STIAU_2186</name>
</gene>